<feature type="transmembrane region" description="Helical" evidence="1">
    <location>
        <begin position="6"/>
        <end position="28"/>
    </location>
</feature>
<evidence type="ECO:0000313" key="2">
    <source>
        <dbReference type="EMBL" id="MBE2998768.1"/>
    </source>
</evidence>
<proteinExistence type="predicted"/>
<keyword evidence="3" id="KW-1185">Reference proteome</keyword>
<feature type="transmembrane region" description="Helical" evidence="1">
    <location>
        <begin position="125"/>
        <end position="144"/>
    </location>
</feature>
<evidence type="ECO:0000256" key="1">
    <source>
        <dbReference type="SAM" id="Phobius"/>
    </source>
</evidence>
<name>A0ABR9P4J2_9ACTN</name>
<feature type="transmembrane region" description="Helical" evidence="1">
    <location>
        <begin position="100"/>
        <end position="119"/>
    </location>
</feature>
<dbReference type="Proteomes" id="UP000806528">
    <property type="component" value="Unassembled WGS sequence"/>
</dbReference>
<keyword evidence="1" id="KW-0472">Membrane</keyword>
<accession>A0ABR9P4J2</accession>
<reference evidence="2 3" key="1">
    <citation type="submission" date="2020-09" db="EMBL/GenBank/DDBJ databases">
        <title>Diversity and distribution of actinomycetes associated with coral in the coast of Hainan.</title>
        <authorList>
            <person name="Li F."/>
        </authorList>
    </citation>
    <scope>NUCLEOTIDE SEQUENCE [LARGE SCALE GENOMIC DNA]</scope>
    <source>
        <strain evidence="2 3">HNM0947</strain>
    </source>
</reference>
<protein>
    <submittedName>
        <fullName evidence="2">Uncharacterized protein</fullName>
    </submittedName>
</protein>
<evidence type="ECO:0000313" key="3">
    <source>
        <dbReference type="Proteomes" id="UP000806528"/>
    </source>
</evidence>
<comment type="caution">
    <text evidence="2">The sequence shown here is derived from an EMBL/GenBank/DDBJ whole genome shotgun (WGS) entry which is preliminary data.</text>
</comment>
<keyword evidence="1" id="KW-0812">Transmembrane</keyword>
<sequence length="175" mass="19716">MSSLENIAHFTLTVLALATALVLLALHVRWHLRHGLRVSTRAGYHPRFRLDELAPPGSDVRRQVKRIIRRGDTADDPSQGRAVHLMAWVRHREYGNPWPPWLGLAAGTGFLLNSSLWPLTEQGSWLPGGLGLFWLGAGTFWWFARRTQLRLTEQAMARHTSFADPTDTVPPRAQG</sequence>
<organism evidence="2 3">
    <name type="scientific">Nocardiopsis coralli</name>
    <dbReference type="NCBI Taxonomy" id="2772213"/>
    <lineage>
        <taxon>Bacteria</taxon>
        <taxon>Bacillati</taxon>
        <taxon>Actinomycetota</taxon>
        <taxon>Actinomycetes</taxon>
        <taxon>Streptosporangiales</taxon>
        <taxon>Nocardiopsidaceae</taxon>
        <taxon>Nocardiopsis</taxon>
    </lineage>
</organism>
<dbReference type="RefSeq" id="WP_193121409.1">
    <property type="nucleotide sequence ID" value="NZ_JADBGI010000006.1"/>
</dbReference>
<keyword evidence="1" id="KW-1133">Transmembrane helix</keyword>
<dbReference type="EMBL" id="JADBGI010000006">
    <property type="protein sequence ID" value="MBE2998768.1"/>
    <property type="molecule type" value="Genomic_DNA"/>
</dbReference>
<gene>
    <name evidence="2" type="ORF">IDM40_08640</name>
</gene>